<evidence type="ECO:0007829" key="16">
    <source>
        <dbReference type="PeptideAtlas" id="A0A5S9MML0"/>
    </source>
</evidence>
<dbReference type="InParanoid" id="A0A5S9MML0"/>
<dbReference type="InterPro" id="IPR003126">
    <property type="entry name" value="Znf_UBR"/>
</dbReference>
<comment type="catalytic activity">
    <reaction evidence="1 10">
        <text>S-ubiquitinyl-[E2 ubiquitin-conjugating enzyme]-L-cysteine + [acceptor protein]-L-lysine = [E2 ubiquitin-conjugating enzyme]-L-cysteine + N(6)-ubiquitinyl-[acceptor protein]-L-lysine.</text>
        <dbReference type="EC" id="2.3.2.27"/>
    </reaction>
</comment>
<dbReference type="SMART" id="SM00396">
    <property type="entry name" value="ZnF_UBR1"/>
    <property type="match status" value="1"/>
</dbReference>
<dbReference type="GO" id="GO:0000151">
    <property type="term" value="C:ubiquitin ligase complex"/>
    <property type="evidence" value="ECO:0000318"/>
    <property type="project" value="GO_Central"/>
</dbReference>
<dbReference type="FunCoup" id="A0A5S9MML0">
    <property type="interactions" value="1913"/>
</dbReference>
<dbReference type="SMR" id="A0A5S9MML0"/>
<dbReference type="GO" id="GO:0008270">
    <property type="term" value="F:zinc ion binding"/>
    <property type="evidence" value="ECO:0007669"/>
    <property type="project" value="UniProtKB-UniRule"/>
</dbReference>
<dbReference type="InterPro" id="IPR044046">
    <property type="entry name" value="E3_ligase_UBR-like_C"/>
</dbReference>
<dbReference type="PANTHER" id="PTHR21497:SF39">
    <property type="entry name" value="E3 UBIQUITIN-PROTEIN LIGASE UBR3"/>
    <property type="match status" value="1"/>
</dbReference>
<evidence type="ECO:0000313" key="14">
    <source>
        <dbReference type="Proteomes" id="UP000001940"/>
    </source>
</evidence>
<organism evidence="13 14">
    <name type="scientific">Caenorhabditis elegans</name>
    <dbReference type="NCBI Taxonomy" id="6239"/>
    <lineage>
        <taxon>Eukaryota</taxon>
        <taxon>Metazoa</taxon>
        <taxon>Ecdysozoa</taxon>
        <taxon>Nematoda</taxon>
        <taxon>Chromadorea</taxon>
        <taxon>Rhabditida</taxon>
        <taxon>Rhabditina</taxon>
        <taxon>Rhabditomorpha</taxon>
        <taxon>Rhabditoidea</taxon>
        <taxon>Rhabditidae</taxon>
        <taxon>Peloderinae</taxon>
        <taxon>Caenorhabditis</taxon>
    </lineage>
</organism>
<keyword evidence="14" id="KW-1185">Reference proteome</keyword>
<dbReference type="GO" id="GO:0071596">
    <property type="term" value="P:ubiquitin-dependent protein catabolic process via the N-end rule pathway"/>
    <property type="evidence" value="ECO:0000318"/>
    <property type="project" value="GO_Central"/>
</dbReference>
<evidence type="ECO:0000256" key="2">
    <source>
        <dbReference type="ARBA" id="ARBA00004906"/>
    </source>
</evidence>
<keyword evidence="4 10" id="KW-0479">Metal-binding</keyword>
<dbReference type="GO" id="GO:0061630">
    <property type="term" value="F:ubiquitin protein ligase activity"/>
    <property type="evidence" value="ECO:0000318"/>
    <property type="project" value="GO_Central"/>
</dbReference>
<dbReference type="PANTHER" id="PTHR21497">
    <property type="entry name" value="UBIQUITIN LIGASE E3 ALPHA-RELATED"/>
    <property type="match status" value="1"/>
</dbReference>
<dbReference type="PROSITE" id="PS51157">
    <property type="entry name" value="ZF_UBR"/>
    <property type="match status" value="1"/>
</dbReference>
<evidence type="ECO:0000256" key="6">
    <source>
        <dbReference type="ARBA" id="ARBA00022786"/>
    </source>
</evidence>
<keyword evidence="3 10" id="KW-0808">Transferase</keyword>
<comment type="function">
    <text evidence="10">Ubiquitin ligase protein which is a component of the N-end rule pathway. Recognizes and binds to proteins bearing specific N-terminal residues that are destabilizing according to the N-end rule, leading to their ubiquitination and subsequent degradation.</text>
</comment>
<dbReference type="InterPro" id="IPR039164">
    <property type="entry name" value="UBR1-like"/>
</dbReference>
<feature type="compositionally biased region" description="Polar residues" evidence="11">
    <location>
        <begin position="1612"/>
        <end position="1627"/>
    </location>
</feature>
<dbReference type="WormBase" id="F10G7.10">
    <property type="protein sequence ID" value="CE54007"/>
    <property type="gene ID" value="WBGene00017373"/>
</dbReference>
<keyword evidence="16" id="KW-1267">Proteomics identification</keyword>
<dbReference type="InterPro" id="IPR055194">
    <property type="entry name" value="UBR1-like_WH"/>
</dbReference>
<evidence type="ECO:0000313" key="13">
    <source>
        <dbReference type="EMBL" id="CAA0059151.1"/>
    </source>
</evidence>
<accession>A0A5S9MML0</accession>
<dbReference type="Pfam" id="PF18995">
    <property type="entry name" value="PRT6_C"/>
    <property type="match status" value="1"/>
</dbReference>
<dbReference type="UniPathway" id="UPA00143"/>
<evidence type="ECO:0000256" key="10">
    <source>
        <dbReference type="RuleBase" id="RU366018"/>
    </source>
</evidence>
<feature type="region of interest" description="Disordered" evidence="11">
    <location>
        <begin position="1612"/>
        <end position="1638"/>
    </location>
</feature>
<dbReference type="AGR" id="WB:WBGene00017373"/>
<reference evidence="13 14" key="1">
    <citation type="journal article" date="1998" name="Science">
        <title>Genome sequence of the nematode C. elegans: a platform for investigating biology.</title>
        <authorList>
            <consortium name="The C. elegans sequencing consortium"/>
            <person name="Sulson J.E."/>
            <person name="Waterston R."/>
        </authorList>
    </citation>
    <scope>NUCLEOTIDE SEQUENCE [LARGE SCALE GENOMIC DNA]</scope>
    <source>
        <strain evidence="13 14">Bristol N2</strain>
    </source>
</reference>
<dbReference type="EC" id="2.3.2.27" evidence="10"/>
<evidence type="ECO:0000256" key="1">
    <source>
        <dbReference type="ARBA" id="ARBA00000900"/>
    </source>
</evidence>
<keyword evidence="7 10" id="KW-0862">Zinc</keyword>
<dbReference type="OrthoDB" id="15304at2759"/>
<evidence type="ECO:0000256" key="11">
    <source>
        <dbReference type="SAM" id="MobiDB-lite"/>
    </source>
</evidence>
<gene>
    <name evidence="13" type="ORF">CELE_F10G7.10</name>
    <name evidence="13 15" type="ORF">F10G7.10</name>
</gene>
<dbReference type="Gene3D" id="2.10.110.30">
    <property type="match status" value="1"/>
</dbReference>
<evidence type="ECO:0000256" key="3">
    <source>
        <dbReference type="ARBA" id="ARBA00022679"/>
    </source>
</evidence>
<evidence type="ECO:0000256" key="7">
    <source>
        <dbReference type="ARBA" id="ARBA00022833"/>
    </source>
</evidence>
<feature type="zinc finger region" description="UBR-type" evidence="9">
    <location>
        <begin position="137"/>
        <end position="208"/>
    </location>
</feature>
<dbReference type="GO" id="GO:0005737">
    <property type="term" value="C:cytoplasm"/>
    <property type="evidence" value="ECO:0000318"/>
    <property type="project" value="GO_Central"/>
</dbReference>
<evidence type="ECO:0000313" key="15">
    <source>
        <dbReference type="WormBase" id="F10G7.10"/>
    </source>
</evidence>
<name>A0A5S9MML0_CAEEL</name>
<sequence>MPPGEPVGSSAQGERDFISKWLHQTLKASDWYVKPIVNFDGDKSDMDEVYKAVKFWRDLALELKSKNYPLAEGIDNYQSFDEETRKKAHMLDDFLDGFIDEELQEDEKTFEILRVLIAQGEPYMEFKQKMKENDFSLKCNEIWENDAVAFRCNTCALTPCMSLCEDCFESNGHAGHDYTRFFSREGGACDCGNQDVIKEQGNCKNHGDESKRPNYDMSEVCLAEYIVMKLIVRLFLEYRGWASRYEKALDEFKSESNEPINRRAVFDIGEFTVDDAARSDYLITFLQECVKYGGPMRLIVSKILLDKNLYKVLTEQTSEHYDASNRVQISLDWRTAHMFKDDRRTVLPPDNSNFSFVGSIESTECTSLLDELIFWINRQLFPQNLVNFGLSLLSEPGYRDAFAYRFFSWYPISGKVISDLCISQAGHSRAQDLVTPACSRAVHVTVQMLSSASLCKELNENVHLVKTIFDVTRFLICEKSVDSEISLKSVNIFKESSRFLNMTTTNGRPKWRVMTMANNAAISQHGYWFVMGDIQNVLTHTSQAIAAVFDDECFGGSYMKMMCEMQGMNPIWRIISGNAQENDAGEGAQRAYTLEFETLAVTLFNIVAAIQQEKDVRTACRFFDHIRSQLEEWFHVLLPVTPEDRSEVWGNVIRAQAYAVSFHIPLHRHISTAITHFTELDGFYDHIRSNLLNDETLIRLLLVHPLRIQVARAEINCNMWVRNGAQAKMSALIYSQWNVSSAFQTPDVDLIRFCAAHIDKEHFMKALTASFNITECIKIQRGRFVEKSEESKILFQGVGGRDDDEVSEARKTEFERYQRLVREQALLMEDMMLTPEKNLFQFDEKETDEAVDVMIEANNATEVTIDFTIQSPIDHSRDPRIPIVGEFIRRHLEAAGVDADIDVEMEREFDPRLFDDEEVERTIVIREPEWIDPMFWGMFKLVAELVVVRVNSGASPEEHYRSEMVNCMAMGNVPYSRLRASISEKGSRGSEMIDKHFETILNEIGDFIEPIETTTHLMQGSYQLKTSIWDSEVCPVFFMMRSTSIKQAREVFAKMEIREQKNALDKDLEVAKIEERFWVPFRLIDFSDQKRHRGISNLYNVLLTERFLIHCITVLASEADETAKFHDGTYQLAVYLLTLGVKYAQSYVGDEKIKKQMIDIFHTPFQLIKFREMETFLTVCAFMIRLLTKETRKNGALVVVFKGILSGEYDKEKVTGGKMIYLARFVTILTKLSPVARQIIEGKLKREELRISKHSRNQEKMKAPMDPVKKAAKEAAKRRMEAIMQNSAKKSAQTMEKLMKTEGMTDAEVNKVDPSQQNRKVYECPICGEQNAPNTVENPFGMLAKLSTNFICEEQIDASINTIDDLLKFDEYEHVSANRLQSETRRRFFSKRRQATFENQDIVKVNPPLVGTDLKTCGHAAHIACFNAYRASLYDGHQRSTDRREVGCPMCRYTVNVIVPMSFDKPYTPIKTPASPMSYSDVWRVMDVVLKKAKGPVFQEDERNVKYSTNYSTREGGGLFELYIGRIHSADLAERKSSQQRCTVSTLMVSLAVVMVERSSIMRKMGVPERRKNQRNSMTEHLMTASVATSKDVDFDVALSALTNLFAKVTENSFSRPPSEQPSTSKEPAQGTEAPNPEAVVGLSSDEMAAMITKPLRKDTPDCLSKLPLFALDPKATLVRMLAVLIDNQSLTKDIQREIAQNMIFASLGWVSSYTLLCLILRTGEEKISALNKGEPKIQGLSDHLQSEAEAICQALTYNTEYFKHLAQRLESPDVEPTDEYICKTMNSCLIEFLRFSYELLFHCNLGFNDVNNQIHSRNIDLDNVLRLVGINAQNINVPGKANYWTRAFRTQLTNMAKLKRIFQPCIVEPLAWKPRRILKPPTNFDELFGRYFHRECNKCSSVPSYPVMCLFCGEILCLNDCCRMAHQESGSDRVISMSEIEAHAEDCSSSSGLFLSVTSSMVVVSRGKQAAIWGTIYLDAHKEEDRNLKRGKPLFLCESRLKWLEYDWAEQEWQRVPQWFNMTNSQAFTSNIRDCHLFQR</sequence>
<feature type="domain" description="UBR-type" evidence="12">
    <location>
        <begin position="137"/>
        <end position="208"/>
    </location>
</feature>
<evidence type="ECO:0000256" key="4">
    <source>
        <dbReference type="ARBA" id="ARBA00022723"/>
    </source>
</evidence>
<dbReference type="CDD" id="cd19673">
    <property type="entry name" value="UBR-box_UBR3"/>
    <property type="match status" value="1"/>
</dbReference>
<comment type="pathway">
    <text evidence="2 10">Protein modification; protein ubiquitination.</text>
</comment>
<dbReference type="Pfam" id="PF02207">
    <property type="entry name" value="zf-UBR"/>
    <property type="match status" value="1"/>
</dbReference>
<dbReference type="EMBL" id="BX284602">
    <property type="protein sequence ID" value="CAA0059151.1"/>
    <property type="molecule type" value="Genomic_DNA"/>
</dbReference>
<dbReference type="AlphaFoldDB" id="A0A5S9MML0"/>
<proteinExistence type="evidence at protein level"/>
<dbReference type="Pfam" id="PF22960">
    <property type="entry name" value="WHD_UBR1"/>
    <property type="match status" value="1"/>
</dbReference>
<comment type="similarity">
    <text evidence="8 10">Belongs to the E3 ubiquitin-protein ligase UBR1-like family.</text>
</comment>
<keyword evidence="6 10" id="KW-0833">Ubl conjugation pathway</keyword>
<dbReference type="FunFam" id="2.10.110.30:FF:000002">
    <property type="entry name" value="Putative e3 ubiquitin-protein ligase ubr3"/>
    <property type="match status" value="1"/>
</dbReference>
<evidence type="ECO:0000259" key="12">
    <source>
        <dbReference type="PROSITE" id="PS51157"/>
    </source>
</evidence>
<keyword evidence="5 10" id="KW-0863">Zinc-finger</keyword>
<evidence type="ECO:0000256" key="9">
    <source>
        <dbReference type="PROSITE-ProRule" id="PRU00508"/>
    </source>
</evidence>
<protein>
    <recommendedName>
        <fullName evidence="10">E3 ubiquitin-protein ligase</fullName>
        <ecNumber evidence="10">2.3.2.27</ecNumber>
    </recommendedName>
</protein>
<evidence type="ECO:0000256" key="5">
    <source>
        <dbReference type="ARBA" id="ARBA00022771"/>
    </source>
</evidence>
<dbReference type="Proteomes" id="UP000001940">
    <property type="component" value="Chromosome II"/>
</dbReference>
<dbReference type="GO" id="GO:0016567">
    <property type="term" value="P:protein ubiquitination"/>
    <property type="evidence" value="ECO:0000318"/>
    <property type="project" value="GO_Central"/>
</dbReference>
<evidence type="ECO:0000256" key="8">
    <source>
        <dbReference type="ARBA" id="ARBA00046341"/>
    </source>
</evidence>